<accession>A0A671UNP6</accession>
<dbReference type="InterPro" id="IPR000477">
    <property type="entry name" value="RT_dom"/>
</dbReference>
<dbReference type="Proteomes" id="UP000472265">
    <property type="component" value="Chromosome 23"/>
</dbReference>
<dbReference type="AlphaFoldDB" id="A0A671UNP6"/>
<dbReference type="Ensembl" id="ENSSAUT00010016339.1">
    <property type="protein sequence ID" value="ENSSAUP00010015406.1"/>
    <property type="gene ID" value="ENSSAUG00010007154.1"/>
</dbReference>
<proteinExistence type="predicted"/>
<protein>
    <recommendedName>
        <fullName evidence="1">Reverse transcriptase domain-containing protein</fullName>
    </recommendedName>
</protein>
<reference evidence="2" key="2">
    <citation type="submission" date="2025-08" db="UniProtKB">
        <authorList>
            <consortium name="Ensembl"/>
        </authorList>
    </citation>
    <scope>IDENTIFICATION</scope>
</reference>
<evidence type="ECO:0000259" key="1">
    <source>
        <dbReference type="PROSITE" id="PS50878"/>
    </source>
</evidence>
<dbReference type="PROSITE" id="PS50878">
    <property type="entry name" value="RT_POL"/>
    <property type="match status" value="1"/>
</dbReference>
<keyword evidence="3" id="KW-1185">Reference proteome</keyword>
<dbReference type="InParanoid" id="A0A671UNP6"/>
<organism evidence="2 3">
    <name type="scientific">Sparus aurata</name>
    <name type="common">Gilthead sea bream</name>
    <dbReference type="NCBI Taxonomy" id="8175"/>
    <lineage>
        <taxon>Eukaryota</taxon>
        <taxon>Metazoa</taxon>
        <taxon>Chordata</taxon>
        <taxon>Craniata</taxon>
        <taxon>Vertebrata</taxon>
        <taxon>Euteleostomi</taxon>
        <taxon>Actinopterygii</taxon>
        <taxon>Neopterygii</taxon>
        <taxon>Teleostei</taxon>
        <taxon>Neoteleostei</taxon>
        <taxon>Acanthomorphata</taxon>
        <taxon>Eupercaria</taxon>
        <taxon>Spariformes</taxon>
        <taxon>Sparidae</taxon>
        <taxon>Sparus</taxon>
    </lineage>
</organism>
<feature type="domain" description="Reverse transcriptase" evidence="1">
    <location>
        <begin position="1"/>
        <end position="185"/>
    </location>
</feature>
<evidence type="ECO:0000313" key="3">
    <source>
        <dbReference type="Proteomes" id="UP000472265"/>
    </source>
</evidence>
<sequence>MNLDRTKPSILVLLDLSAAFDTVDHSIILDRLHNQVGISDSVLNWFKSYLTDRKMFVSMEGYSSKSYKITCGVPQGSILGPTLFNLYMLPLGSVIRKHGINFHSYADDTQLYIAMCPDDPGPIEALFNCILDIKSWMAKHFLQLNQDKTKVLFIGSEAQRQRINIQLNALALNPTSQVKSLGVILDSDLSFNPHIRNITKTAFYHLKNIARVRPFLSKASTETLMHAFITCGIDYCNALLSGLPKKNIAQLQLLQNSAARVLTKTRKTAHITSILKSLHWLPVCFRIDFKIILLVFKALNGLVPT</sequence>
<dbReference type="OMA" id="TETLMHA"/>
<reference evidence="2" key="1">
    <citation type="submission" date="2021-04" db="EMBL/GenBank/DDBJ databases">
        <authorList>
            <consortium name="Wellcome Sanger Institute Data Sharing"/>
        </authorList>
    </citation>
    <scope>NUCLEOTIDE SEQUENCE [LARGE SCALE GENOMIC DNA]</scope>
</reference>
<reference evidence="2" key="3">
    <citation type="submission" date="2025-09" db="UniProtKB">
        <authorList>
            <consortium name="Ensembl"/>
        </authorList>
    </citation>
    <scope>IDENTIFICATION</scope>
</reference>
<dbReference type="PANTHER" id="PTHR33332">
    <property type="entry name" value="REVERSE TRANSCRIPTASE DOMAIN-CONTAINING PROTEIN"/>
    <property type="match status" value="1"/>
</dbReference>
<evidence type="ECO:0000313" key="2">
    <source>
        <dbReference type="Ensembl" id="ENSSAUP00010015406.1"/>
    </source>
</evidence>
<name>A0A671UNP6_SPAAU</name>
<dbReference type="Pfam" id="PF00078">
    <property type="entry name" value="RVT_1"/>
    <property type="match status" value="1"/>
</dbReference>
<dbReference type="GeneTree" id="ENSGT01150000286986"/>
<dbReference type="InterPro" id="IPR043502">
    <property type="entry name" value="DNA/RNA_pol_sf"/>
</dbReference>
<dbReference type="SUPFAM" id="SSF56672">
    <property type="entry name" value="DNA/RNA polymerases"/>
    <property type="match status" value="1"/>
</dbReference>